<dbReference type="SUPFAM" id="SSF53474">
    <property type="entry name" value="alpha/beta-Hydrolases"/>
    <property type="match status" value="1"/>
</dbReference>
<sequence length="812" mass="89636">MSTDATQAAAVVEEEVEMAPLEVRWMHTGAKQMSLPTAPIIGTDTAYKPFSMDESNRINVEWEKLSDREQAKIIRQWGSGDGEWSPKERSLSSKSKGKGDQKTAKEADEADDPATPAESEAPVPETPEDKAQAYKSIIERARTDPTRLDTVKGVPVGQDSLFEVDLDTLSLHPVFWQQSGPRVPVIRGTWYVENEKRPCSWDLAIELEKAYQQVQPWQPAYKEELLAARILASNGDEKLKYQLPDRFSAGVAIVFENGVRGRLITTGALNVLSRAIRSSFGETTGSYVYRGYTAAEAAQAPVPMAALAPVVEDNGPPEAGSMSPAKSGQSTPGVTPKSLAKSGHSTPERKESPPATDPNKKDKWPKSAGEFVARAKKEIEMRQKSFEEQNAPITRSHNDDEPCTDLVLVIHGIGQQMAAQYEAFNFIYSANQFRQVLRKQSQVPSISSVMGNRRCQLLPVQWRANLNVEESESSEEDAAKEESNTFTFSDITINKGIPYVRELTNSVLLDIPLFMSGHRRKMIEAVCQQANRLYRMWIARHPDFEKYGRVHIVGHSLGSALAAHILSNQPTLVPNTSDLPMAMLAQVTDRFIFNTSNLFLCGSPLGIFLGLEQSHIIARAGRKRTKKSRPDEVGLHQGQFGCMAVDTVYNIFYYTDPVAYALNATVNVRVAKERPPLAIPSVTGSFFPTVTLPTMPSLPSMSGVTKYFSGSSKPNSEEKKDSKPEEINEDERLAGTRGERRFAALNPHGSLDYSLPSSNVNDYVDMITAHSNYWTDPNFGAFILTETFAPHDPQTDKVQGGHGNGIGIVNAQ</sequence>
<keyword evidence="4" id="KW-1185">Reference proteome</keyword>
<dbReference type="Proteomes" id="UP001222932">
    <property type="component" value="Unassembled WGS sequence"/>
</dbReference>
<comment type="caution">
    <text evidence="3">The sequence shown here is derived from an EMBL/GenBank/DDBJ whole genome shotgun (WGS) entry which is preliminary data.</text>
</comment>
<feature type="compositionally biased region" description="Low complexity" evidence="1">
    <location>
        <begin position="113"/>
        <end position="122"/>
    </location>
</feature>
<evidence type="ECO:0000256" key="1">
    <source>
        <dbReference type="SAM" id="MobiDB-lite"/>
    </source>
</evidence>
<feature type="compositionally biased region" description="Basic and acidic residues" evidence="1">
    <location>
        <begin position="346"/>
        <end position="365"/>
    </location>
</feature>
<accession>A0AAD3YEN6</accession>
<organism evidence="3 4">
    <name type="scientific">Cutaneotrichosporon spelunceum</name>
    <dbReference type="NCBI Taxonomy" id="1672016"/>
    <lineage>
        <taxon>Eukaryota</taxon>
        <taxon>Fungi</taxon>
        <taxon>Dikarya</taxon>
        <taxon>Basidiomycota</taxon>
        <taxon>Agaricomycotina</taxon>
        <taxon>Tremellomycetes</taxon>
        <taxon>Trichosporonales</taxon>
        <taxon>Trichosporonaceae</taxon>
        <taxon>Cutaneotrichosporon</taxon>
    </lineage>
</organism>
<dbReference type="PANTHER" id="PTHR23509:SF6">
    <property type="entry name" value="PHOSPHOLIPASE C1020.13C-RELATED"/>
    <property type="match status" value="1"/>
</dbReference>
<feature type="compositionally biased region" description="Polar residues" evidence="1">
    <location>
        <begin position="324"/>
        <end position="333"/>
    </location>
</feature>
<name>A0AAD3YEN6_9TREE</name>
<dbReference type="InterPro" id="IPR029058">
    <property type="entry name" value="AB_hydrolase_fold"/>
</dbReference>
<proteinExistence type="predicted"/>
<evidence type="ECO:0000313" key="3">
    <source>
        <dbReference type="EMBL" id="GMK59318.1"/>
    </source>
</evidence>
<dbReference type="GO" id="GO:0004620">
    <property type="term" value="F:phospholipase activity"/>
    <property type="evidence" value="ECO:0007669"/>
    <property type="project" value="TreeGrafter"/>
</dbReference>
<dbReference type="AlphaFoldDB" id="A0AAD3YEN6"/>
<evidence type="ECO:0000313" key="4">
    <source>
        <dbReference type="Proteomes" id="UP001222932"/>
    </source>
</evidence>
<feature type="compositionally biased region" description="Basic and acidic residues" evidence="1">
    <location>
        <begin position="715"/>
        <end position="739"/>
    </location>
</feature>
<dbReference type="SMART" id="SM01127">
    <property type="entry name" value="DDHD"/>
    <property type="match status" value="1"/>
</dbReference>
<dbReference type="InterPro" id="IPR058055">
    <property type="entry name" value="PA-PLA1"/>
</dbReference>
<feature type="region of interest" description="Disordered" evidence="1">
    <location>
        <begin position="706"/>
        <end position="739"/>
    </location>
</feature>
<evidence type="ECO:0000259" key="2">
    <source>
        <dbReference type="PROSITE" id="PS51043"/>
    </source>
</evidence>
<dbReference type="PROSITE" id="PS51043">
    <property type="entry name" value="DDHD"/>
    <property type="match status" value="1"/>
</dbReference>
<dbReference type="EMBL" id="BTCM01000007">
    <property type="protein sequence ID" value="GMK59318.1"/>
    <property type="molecule type" value="Genomic_DNA"/>
</dbReference>
<dbReference type="GO" id="GO:0005737">
    <property type="term" value="C:cytoplasm"/>
    <property type="evidence" value="ECO:0007669"/>
    <property type="project" value="TreeGrafter"/>
</dbReference>
<feature type="region of interest" description="Disordered" evidence="1">
    <location>
        <begin position="310"/>
        <end position="367"/>
    </location>
</feature>
<reference evidence="3" key="2">
    <citation type="submission" date="2023-06" db="EMBL/GenBank/DDBJ databases">
        <authorList>
            <person name="Kobayashi Y."/>
            <person name="Kayamori A."/>
            <person name="Aoki K."/>
            <person name="Shiwa Y."/>
            <person name="Fujita N."/>
            <person name="Sugita T."/>
            <person name="Iwasaki W."/>
            <person name="Tanaka N."/>
            <person name="Takashima M."/>
        </authorList>
    </citation>
    <scope>NUCLEOTIDE SEQUENCE</scope>
    <source>
        <strain evidence="3">HIS016</strain>
    </source>
</reference>
<dbReference type="InterPro" id="IPR004177">
    <property type="entry name" value="DDHD_dom"/>
</dbReference>
<gene>
    <name evidence="3" type="ORF">CspeluHIS016_0703330</name>
</gene>
<dbReference type="GO" id="GO:0046872">
    <property type="term" value="F:metal ion binding"/>
    <property type="evidence" value="ECO:0007669"/>
    <property type="project" value="InterPro"/>
</dbReference>
<feature type="domain" description="DDHD" evidence="2">
    <location>
        <begin position="591"/>
        <end position="789"/>
    </location>
</feature>
<dbReference type="PANTHER" id="PTHR23509">
    <property type="entry name" value="PA-PL1 PHOSPHOLIPASE FAMILY"/>
    <property type="match status" value="1"/>
</dbReference>
<dbReference type="Pfam" id="PF02862">
    <property type="entry name" value="DDHD"/>
    <property type="match status" value="2"/>
</dbReference>
<reference evidence="3" key="1">
    <citation type="journal article" date="2023" name="BMC Genomics">
        <title>Chromosome-level genome assemblies of Cutaneotrichosporon spp. (Trichosporonales, Basidiomycota) reveal imbalanced evolution between nucleotide sequences and chromosome synteny.</title>
        <authorList>
            <person name="Kobayashi Y."/>
            <person name="Kayamori A."/>
            <person name="Aoki K."/>
            <person name="Shiwa Y."/>
            <person name="Matsutani M."/>
            <person name="Fujita N."/>
            <person name="Sugita T."/>
            <person name="Iwasaki W."/>
            <person name="Tanaka N."/>
            <person name="Takashima M."/>
        </authorList>
    </citation>
    <scope>NUCLEOTIDE SEQUENCE</scope>
    <source>
        <strain evidence="3">HIS016</strain>
    </source>
</reference>
<feature type="region of interest" description="Disordered" evidence="1">
    <location>
        <begin position="76"/>
        <end position="129"/>
    </location>
</feature>
<protein>
    <recommendedName>
        <fullName evidence="2">DDHD domain-containing protein</fullName>
    </recommendedName>
</protein>
<feature type="compositionally biased region" description="Basic and acidic residues" evidence="1">
    <location>
        <begin position="84"/>
        <end position="107"/>
    </location>
</feature>